<comment type="similarity">
    <text evidence="1 5">Belongs to the peptidase S8 family.</text>
</comment>
<dbReference type="Gene3D" id="3.40.50.200">
    <property type="entry name" value="Peptidase S8/S53 domain"/>
    <property type="match status" value="1"/>
</dbReference>
<organism evidence="9 10">
    <name type="scientific">Streptomyces atratus</name>
    <dbReference type="NCBI Taxonomy" id="1893"/>
    <lineage>
        <taxon>Bacteria</taxon>
        <taxon>Bacillati</taxon>
        <taxon>Actinomycetota</taxon>
        <taxon>Actinomycetes</taxon>
        <taxon>Kitasatosporales</taxon>
        <taxon>Streptomycetaceae</taxon>
        <taxon>Streptomyces</taxon>
    </lineage>
</organism>
<dbReference type="InterPro" id="IPR015500">
    <property type="entry name" value="Peptidase_S8_subtilisin-rel"/>
</dbReference>
<sequence length="470" mass="47163">MAIMPVAAGRPPWWSAFRRRRSTGSGAFRGRYRWCGERRYHRRMRSSRSSVSRALGPAALAALLLIPGTAAPAGAAGDADSPSLPGIPATVADGRPCTPGSAKKSAQVPWAQSFLGIDRAWELSRGAGVKVAVIGTGADLRRVPALDGRVTGGPDVVAGGTVRDDCVGYGTFLAGIVAGGQQQGLEAAGVAPEAEVIAVRATSKQGATTPEALAKGIRAATGSGAQIIHVALSVPSAPKQLKDAVLAAQKAGALVVAPASAREWESGAGASQAENGPAYPAALPGVLAVSSVGPGGEPEAPGTGKGRRSQPRLSAPGVSVTGPGPGGRGQFTGRGDAVAGAFVAGTAALVLSYHPRLTAEQVAHRLESTAYGAVGDTPDPRIGLGIVDPVRALSAVLPEERPQSPSGTRKAAAPAVPPLDPPEARNRALAVAGGAAGVTVLVAFLAFVLPRGRRRGWRAGRAGGPVTETG</sequence>
<keyword evidence="4" id="KW-0720">Serine protease</keyword>
<dbReference type="AlphaFoldDB" id="A0A2Z5JJW9"/>
<dbReference type="PANTHER" id="PTHR43806:SF11">
    <property type="entry name" value="CEREVISIN-RELATED"/>
    <property type="match status" value="1"/>
</dbReference>
<evidence type="ECO:0000256" key="5">
    <source>
        <dbReference type="PROSITE-ProRule" id="PRU01240"/>
    </source>
</evidence>
<evidence type="ECO:0000259" key="8">
    <source>
        <dbReference type="Pfam" id="PF00082"/>
    </source>
</evidence>
<dbReference type="InterPro" id="IPR036852">
    <property type="entry name" value="Peptidase_S8/S53_dom_sf"/>
</dbReference>
<evidence type="ECO:0000256" key="4">
    <source>
        <dbReference type="ARBA" id="ARBA00022825"/>
    </source>
</evidence>
<comment type="caution">
    <text evidence="5">Lacks conserved residue(s) required for the propagation of feature annotation.</text>
</comment>
<keyword evidence="7" id="KW-1133">Transmembrane helix</keyword>
<dbReference type="GO" id="GO:0004252">
    <property type="term" value="F:serine-type endopeptidase activity"/>
    <property type="evidence" value="ECO:0007669"/>
    <property type="project" value="InterPro"/>
</dbReference>
<evidence type="ECO:0000256" key="3">
    <source>
        <dbReference type="ARBA" id="ARBA00022801"/>
    </source>
</evidence>
<name>A0A2Z5JJW9_STRAR</name>
<keyword evidence="7" id="KW-0812">Transmembrane</keyword>
<dbReference type="GO" id="GO:0006508">
    <property type="term" value="P:proteolysis"/>
    <property type="evidence" value="ECO:0007669"/>
    <property type="project" value="UniProtKB-KW"/>
</dbReference>
<evidence type="ECO:0000313" key="10">
    <source>
        <dbReference type="Proteomes" id="UP000252698"/>
    </source>
</evidence>
<feature type="region of interest" description="Disordered" evidence="6">
    <location>
        <begin position="290"/>
        <end position="332"/>
    </location>
</feature>
<dbReference type="PRINTS" id="PR00723">
    <property type="entry name" value="SUBTILISIN"/>
</dbReference>
<dbReference type="PROSITE" id="PS51892">
    <property type="entry name" value="SUBTILASE"/>
    <property type="match status" value="1"/>
</dbReference>
<feature type="transmembrane region" description="Helical" evidence="7">
    <location>
        <begin position="428"/>
        <end position="449"/>
    </location>
</feature>
<dbReference type="InterPro" id="IPR050131">
    <property type="entry name" value="Peptidase_S8_subtilisin-like"/>
</dbReference>
<dbReference type="KEGG" id="sata:C5746_31090"/>
<accession>A0A2Z5JJW9</accession>
<proteinExistence type="inferred from homology"/>
<evidence type="ECO:0000256" key="1">
    <source>
        <dbReference type="ARBA" id="ARBA00011073"/>
    </source>
</evidence>
<keyword evidence="2" id="KW-0645">Protease</keyword>
<evidence type="ECO:0000256" key="2">
    <source>
        <dbReference type="ARBA" id="ARBA00022670"/>
    </source>
</evidence>
<feature type="domain" description="Peptidase S8/S53" evidence="8">
    <location>
        <begin position="126"/>
        <end position="384"/>
    </location>
</feature>
<feature type="region of interest" description="Disordered" evidence="6">
    <location>
        <begin position="399"/>
        <end position="418"/>
    </location>
</feature>
<reference evidence="9 10" key="1">
    <citation type="journal article" date="2018" name="Front. Microbiol.">
        <title>Genome Sequencing of Streptomyces atratus SCSIOZH16 and Activation Production of Nocardamine via Metabolic Engineering.</title>
        <authorList>
            <person name="Li Y."/>
            <person name="Zhang C."/>
            <person name="Liu C."/>
            <person name="Ju J."/>
            <person name="Ma J."/>
        </authorList>
    </citation>
    <scope>NUCLEOTIDE SEQUENCE [LARGE SCALE GENOMIC DNA]</scope>
    <source>
        <strain evidence="9 10">SCSIO_ZH16</strain>
    </source>
</reference>
<feature type="compositionally biased region" description="Gly residues" evidence="6">
    <location>
        <begin position="323"/>
        <end position="332"/>
    </location>
</feature>
<evidence type="ECO:0000313" key="9">
    <source>
        <dbReference type="EMBL" id="AXE80678.1"/>
    </source>
</evidence>
<evidence type="ECO:0000256" key="6">
    <source>
        <dbReference type="SAM" id="MobiDB-lite"/>
    </source>
</evidence>
<dbReference type="Proteomes" id="UP000252698">
    <property type="component" value="Chromosome"/>
</dbReference>
<evidence type="ECO:0000256" key="7">
    <source>
        <dbReference type="SAM" id="Phobius"/>
    </source>
</evidence>
<protein>
    <recommendedName>
        <fullName evidence="8">Peptidase S8/S53 domain-containing protein</fullName>
    </recommendedName>
</protein>
<dbReference type="InterPro" id="IPR000209">
    <property type="entry name" value="Peptidase_S8/S53_dom"/>
</dbReference>
<gene>
    <name evidence="9" type="ORF">C5746_31090</name>
</gene>
<dbReference type="PANTHER" id="PTHR43806">
    <property type="entry name" value="PEPTIDASE S8"/>
    <property type="match status" value="1"/>
</dbReference>
<keyword evidence="7" id="KW-0472">Membrane</keyword>
<dbReference type="Pfam" id="PF00082">
    <property type="entry name" value="Peptidase_S8"/>
    <property type="match status" value="1"/>
</dbReference>
<dbReference type="EMBL" id="CP027306">
    <property type="protein sequence ID" value="AXE80678.1"/>
    <property type="molecule type" value="Genomic_DNA"/>
</dbReference>
<keyword evidence="3" id="KW-0378">Hydrolase</keyword>
<dbReference type="SUPFAM" id="SSF52743">
    <property type="entry name" value="Subtilisin-like"/>
    <property type="match status" value="1"/>
</dbReference>